<name>K6ZJ38_9ALTE</name>
<proteinExistence type="predicted"/>
<dbReference type="STRING" id="1121922.GCA_000428905_00845"/>
<keyword evidence="3" id="KW-1185">Reference proteome</keyword>
<sequence>MALPYTIVLTIAGLAVVYFELLERTEWLYQPSLIEHHSATEHLDKSSTGNH</sequence>
<accession>K6ZJ38</accession>
<gene>
    <name evidence="2" type="ORF">GPAL_3489</name>
</gene>
<keyword evidence="1" id="KW-1133">Transmembrane helix</keyword>
<dbReference type="EMBL" id="BAEQ01000055">
    <property type="protein sequence ID" value="GAC30337.1"/>
    <property type="molecule type" value="Genomic_DNA"/>
</dbReference>
<keyword evidence="1" id="KW-0812">Transmembrane</keyword>
<comment type="caution">
    <text evidence="2">The sequence shown here is derived from an EMBL/GenBank/DDBJ whole genome shotgun (WGS) entry which is preliminary data.</text>
</comment>
<evidence type="ECO:0000256" key="1">
    <source>
        <dbReference type="SAM" id="Phobius"/>
    </source>
</evidence>
<organism evidence="2 3">
    <name type="scientific">Brumicola pallidula DSM 14239 = ACAM 615</name>
    <dbReference type="NCBI Taxonomy" id="1121922"/>
    <lineage>
        <taxon>Bacteria</taxon>
        <taxon>Pseudomonadati</taxon>
        <taxon>Pseudomonadota</taxon>
        <taxon>Gammaproteobacteria</taxon>
        <taxon>Alteromonadales</taxon>
        <taxon>Alteromonadaceae</taxon>
        <taxon>Brumicola</taxon>
    </lineage>
</organism>
<protein>
    <submittedName>
        <fullName evidence="2">Uncharacterized protein</fullName>
    </submittedName>
</protein>
<feature type="transmembrane region" description="Helical" evidence="1">
    <location>
        <begin position="6"/>
        <end position="22"/>
    </location>
</feature>
<evidence type="ECO:0000313" key="2">
    <source>
        <dbReference type="EMBL" id="GAC30337.1"/>
    </source>
</evidence>
<dbReference type="Proteomes" id="UP000006251">
    <property type="component" value="Unassembled WGS sequence"/>
</dbReference>
<dbReference type="AlphaFoldDB" id="K6ZJ38"/>
<keyword evidence="1" id="KW-0472">Membrane</keyword>
<reference evidence="3" key="1">
    <citation type="journal article" date="2014" name="Environ. Microbiol.">
        <title>Comparative genomics of the marine bacterial genus Glaciecola reveals the high degree of genomic diversity and genomic characteristic for cold adaptation.</title>
        <authorList>
            <person name="Qin Q.L."/>
            <person name="Xie B.B."/>
            <person name="Yu Y."/>
            <person name="Shu Y.L."/>
            <person name="Rong J.C."/>
            <person name="Zhang Y.J."/>
            <person name="Zhao D.L."/>
            <person name="Chen X.L."/>
            <person name="Zhang X.Y."/>
            <person name="Chen B."/>
            <person name="Zhou B.C."/>
            <person name="Zhang Y.Z."/>
        </authorList>
    </citation>
    <scope>NUCLEOTIDE SEQUENCE [LARGE SCALE GENOMIC DNA]</scope>
    <source>
        <strain evidence="3">ACAM 615</strain>
    </source>
</reference>
<evidence type="ECO:0000313" key="3">
    <source>
        <dbReference type="Proteomes" id="UP000006251"/>
    </source>
</evidence>